<gene>
    <name evidence="3" type="ORF">Y1Q_0024156</name>
</gene>
<evidence type="ECO:0000313" key="4">
    <source>
        <dbReference type="Proteomes" id="UP000050525"/>
    </source>
</evidence>
<sequence length="83" mass="8696">MYLSGIWILAISLTATVASEDNHVLQQCLQGPPGAPGNNGIPGHNGQNVLNGEKGQKGDTGEPVKSLRIQVVNGNGSRFLCRT</sequence>
<proteinExistence type="predicted"/>
<dbReference type="eggNOG" id="ENOG502SK5K">
    <property type="taxonomic scope" value="Eukaryota"/>
</dbReference>
<dbReference type="EMBL" id="AKHW03002956">
    <property type="protein sequence ID" value="KYO36408.1"/>
    <property type="molecule type" value="Genomic_DNA"/>
</dbReference>
<dbReference type="AlphaFoldDB" id="A0A151NHY5"/>
<organism evidence="3 4">
    <name type="scientific">Alligator mississippiensis</name>
    <name type="common">American alligator</name>
    <dbReference type="NCBI Taxonomy" id="8496"/>
    <lineage>
        <taxon>Eukaryota</taxon>
        <taxon>Metazoa</taxon>
        <taxon>Chordata</taxon>
        <taxon>Craniata</taxon>
        <taxon>Vertebrata</taxon>
        <taxon>Euteleostomi</taxon>
        <taxon>Archelosauria</taxon>
        <taxon>Archosauria</taxon>
        <taxon>Crocodylia</taxon>
        <taxon>Alligatoridae</taxon>
        <taxon>Alligatorinae</taxon>
        <taxon>Alligator</taxon>
    </lineage>
</organism>
<reference evidence="3 4" key="1">
    <citation type="journal article" date="2012" name="Genome Biol.">
        <title>Sequencing three crocodilian genomes to illuminate the evolution of archosaurs and amniotes.</title>
        <authorList>
            <person name="St John J.A."/>
            <person name="Braun E.L."/>
            <person name="Isberg S.R."/>
            <person name="Miles L.G."/>
            <person name="Chong A.Y."/>
            <person name="Gongora J."/>
            <person name="Dalzell P."/>
            <person name="Moran C."/>
            <person name="Bed'hom B."/>
            <person name="Abzhanov A."/>
            <person name="Burgess S.C."/>
            <person name="Cooksey A.M."/>
            <person name="Castoe T.A."/>
            <person name="Crawford N.G."/>
            <person name="Densmore L.D."/>
            <person name="Drew J.C."/>
            <person name="Edwards S.V."/>
            <person name="Faircloth B.C."/>
            <person name="Fujita M.K."/>
            <person name="Greenwold M.J."/>
            <person name="Hoffmann F.G."/>
            <person name="Howard J.M."/>
            <person name="Iguchi T."/>
            <person name="Janes D.E."/>
            <person name="Khan S.Y."/>
            <person name="Kohno S."/>
            <person name="de Koning A.J."/>
            <person name="Lance S.L."/>
            <person name="McCarthy F.M."/>
            <person name="McCormack J.E."/>
            <person name="Merchant M.E."/>
            <person name="Peterson D.G."/>
            <person name="Pollock D.D."/>
            <person name="Pourmand N."/>
            <person name="Raney B.J."/>
            <person name="Roessler K.A."/>
            <person name="Sanford J.R."/>
            <person name="Sawyer R.H."/>
            <person name="Schmidt C.J."/>
            <person name="Triplett E.W."/>
            <person name="Tuberville T.D."/>
            <person name="Venegas-Anaya M."/>
            <person name="Howard J.T."/>
            <person name="Jarvis E.D."/>
            <person name="Guillette L.J.Jr."/>
            <person name="Glenn T.C."/>
            <person name="Green R.E."/>
            <person name="Ray D.A."/>
        </authorList>
    </citation>
    <scope>NUCLEOTIDE SEQUENCE [LARGE SCALE GENOMIC DNA]</scope>
    <source>
        <strain evidence="3">KSC_2009_1</strain>
    </source>
</reference>
<comment type="caution">
    <text evidence="3">The sequence shown here is derived from an EMBL/GenBank/DDBJ whole genome shotgun (WGS) entry which is preliminary data.</text>
</comment>
<feature type="region of interest" description="Disordered" evidence="1">
    <location>
        <begin position="30"/>
        <end position="64"/>
    </location>
</feature>
<evidence type="ECO:0000313" key="3">
    <source>
        <dbReference type="EMBL" id="KYO36408.1"/>
    </source>
</evidence>
<keyword evidence="2" id="KW-0732">Signal</keyword>
<evidence type="ECO:0000256" key="1">
    <source>
        <dbReference type="SAM" id="MobiDB-lite"/>
    </source>
</evidence>
<feature type="signal peptide" evidence="2">
    <location>
        <begin position="1"/>
        <end position="19"/>
    </location>
</feature>
<name>A0A151NHY5_ALLMI</name>
<evidence type="ECO:0000256" key="2">
    <source>
        <dbReference type="SAM" id="SignalP"/>
    </source>
</evidence>
<feature type="chain" id="PRO_5007586086" evidence="2">
    <location>
        <begin position="20"/>
        <end position="83"/>
    </location>
</feature>
<dbReference type="Proteomes" id="UP000050525">
    <property type="component" value="Unassembled WGS sequence"/>
</dbReference>
<dbReference type="KEGG" id="amj:102562867"/>
<accession>A0A151NHY5</accession>
<keyword evidence="4" id="KW-1185">Reference proteome</keyword>
<protein>
    <submittedName>
        <fullName evidence="3">Hibernation-associated plasma protein HP-20-like</fullName>
    </submittedName>
</protein>
<feature type="compositionally biased region" description="Low complexity" evidence="1">
    <location>
        <begin position="36"/>
        <end position="48"/>
    </location>
</feature>